<dbReference type="InterPro" id="IPR017871">
    <property type="entry name" value="ABC_transporter-like_CS"/>
</dbReference>
<dbReference type="PANTHER" id="PTHR42788:SF13">
    <property type="entry name" value="ALIPHATIC SULFONATES IMPORT ATP-BINDING PROTEIN SSUB"/>
    <property type="match status" value="1"/>
</dbReference>
<evidence type="ECO:0000259" key="4">
    <source>
        <dbReference type="PROSITE" id="PS50893"/>
    </source>
</evidence>
<keyword evidence="6" id="KW-1185">Reference proteome</keyword>
<protein>
    <submittedName>
        <fullName evidence="5">ABC transporter ATP-binding protein</fullName>
    </submittedName>
</protein>
<dbReference type="InterPro" id="IPR027417">
    <property type="entry name" value="P-loop_NTPase"/>
</dbReference>
<dbReference type="InterPro" id="IPR003439">
    <property type="entry name" value="ABC_transporter-like_ATP-bd"/>
</dbReference>
<name>A0ABY4YH61_9MICO</name>
<accession>A0ABY4YH61</accession>
<dbReference type="Gene3D" id="3.40.50.300">
    <property type="entry name" value="P-loop containing nucleotide triphosphate hydrolases"/>
    <property type="match status" value="1"/>
</dbReference>
<keyword evidence="3 5" id="KW-0067">ATP-binding</keyword>
<keyword evidence="1" id="KW-0813">Transport</keyword>
<dbReference type="EMBL" id="CP099490">
    <property type="protein sequence ID" value="USQ75861.1"/>
    <property type="molecule type" value="Genomic_DNA"/>
</dbReference>
<dbReference type="PANTHER" id="PTHR42788">
    <property type="entry name" value="TAURINE IMPORT ATP-BINDING PROTEIN-RELATED"/>
    <property type="match status" value="1"/>
</dbReference>
<evidence type="ECO:0000256" key="2">
    <source>
        <dbReference type="ARBA" id="ARBA00022741"/>
    </source>
</evidence>
<dbReference type="RefSeq" id="WP_252620376.1">
    <property type="nucleotide sequence ID" value="NZ_CP099490.1"/>
</dbReference>
<evidence type="ECO:0000256" key="3">
    <source>
        <dbReference type="ARBA" id="ARBA00022840"/>
    </source>
</evidence>
<dbReference type="SUPFAM" id="SSF52540">
    <property type="entry name" value="P-loop containing nucleoside triphosphate hydrolases"/>
    <property type="match status" value="1"/>
</dbReference>
<sequence>MTSMTQSAPAAVAAGEPITLQGVNKTYSTASGPLPVLRDVNLDIEAGEFVALVGPSGCGKSTLLKLIAGLIPFDNGQVRVGDQAPKEGRRDVGFMLQQSVLMPWRSVRENVELPFDLTKDKGPHVDQRVDYLLELVGLGHSVDMNPWELSGGMQQRVAFARTLALDPQVLLMDEPFAALDEFKREHLGLEVTKMHEDMRKTSILVTHSIPEAVMMSDRIIALGARPGRVVGDIKVTLPRPRSAAMISTPEFQDIARQVREALAGEDGSIA</sequence>
<dbReference type="Pfam" id="PF00005">
    <property type="entry name" value="ABC_tran"/>
    <property type="match status" value="1"/>
</dbReference>
<dbReference type="PROSITE" id="PS50893">
    <property type="entry name" value="ABC_TRANSPORTER_2"/>
    <property type="match status" value="1"/>
</dbReference>
<evidence type="ECO:0000313" key="5">
    <source>
        <dbReference type="EMBL" id="USQ75861.1"/>
    </source>
</evidence>
<evidence type="ECO:0000256" key="1">
    <source>
        <dbReference type="ARBA" id="ARBA00022448"/>
    </source>
</evidence>
<dbReference type="InterPro" id="IPR003593">
    <property type="entry name" value="AAA+_ATPase"/>
</dbReference>
<evidence type="ECO:0000313" key="6">
    <source>
        <dbReference type="Proteomes" id="UP001056535"/>
    </source>
</evidence>
<dbReference type="GO" id="GO:0005524">
    <property type="term" value="F:ATP binding"/>
    <property type="evidence" value="ECO:0007669"/>
    <property type="project" value="UniProtKB-KW"/>
</dbReference>
<dbReference type="CDD" id="cd03293">
    <property type="entry name" value="ABC_NrtD_SsuB_transporters"/>
    <property type="match status" value="1"/>
</dbReference>
<feature type="domain" description="ABC transporter" evidence="4">
    <location>
        <begin position="18"/>
        <end position="249"/>
    </location>
</feature>
<keyword evidence="2" id="KW-0547">Nucleotide-binding</keyword>
<gene>
    <name evidence="5" type="ORF">NF557_14845</name>
</gene>
<reference evidence="5" key="1">
    <citation type="submission" date="2022-06" db="EMBL/GenBank/DDBJ databases">
        <title>Ornithinimicrobium JY.X270.</title>
        <authorList>
            <person name="Huang Y."/>
        </authorList>
    </citation>
    <scope>NUCLEOTIDE SEQUENCE</scope>
    <source>
        <strain evidence="5">JY.X270</strain>
    </source>
</reference>
<organism evidence="5 6">
    <name type="scientific">Ornithinimicrobium cryptoxanthini</name>
    <dbReference type="NCBI Taxonomy" id="2934161"/>
    <lineage>
        <taxon>Bacteria</taxon>
        <taxon>Bacillati</taxon>
        <taxon>Actinomycetota</taxon>
        <taxon>Actinomycetes</taxon>
        <taxon>Micrococcales</taxon>
        <taxon>Ornithinimicrobiaceae</taxon>
        <taxon>Ornithinimicrobium</taxon>
    </lineage>
</organism>
<dbReference type="SMART" id="SM00382">
    <property type="entry name" value="AAA"/>
    <property type="match status" value="1"/>
</dbReference>
<proteinExistence type="predicted"/>
<dbReference type="InterPro" id="IPR050166">
    <property type="entry name" value="ABC_transporter_ATP-bind"/>
</dbReference>
<dbReference type="Proteomes" id="UP001056535">
    <property type="component" value="Chromosome"/>
</dbReference>
<dbReference type="PROSITE" id="PS00211">
    <property type="entry name" value="ABC_TRANSPORTER_1"/>
    <property type="match status" value="1"/>
</dbReference>